<reference evidence="2 3" key="1">
    <citation type="submission" date="2017-09" db="EMBL/GenBank/DDBJ databases">
        <authorList>
            <consortium name="International Durum Wheat Genome Sequencing Consortium (IDWGSC)"/>
            <person name="Milanesi L."/>
        </authorList>
    </citation>
    <scope>NUCLEOTIDE SEQUENCE [LARGE SCALE GENOMIC DNA]</scope>
    <source>
        <strain evidence="3">cv. Svevo</strain>
    </source>
</reference>
<dbReference type="Proteomes" id="UP000324705">
    <property type="component" value="Chromosome 3A"/>
</dbReference>
<accession>A0A9R0VMF0</accession>
<organism evidence="2 3">
    <name type="scientific">Triticum turgidum subsp. durum</name>
    <name type="common">Durum wheat</name>
    <name type="synonym">Triticum durum</name>
    <dbReference type="NCBI Taxonomy" id="4567"/>
    <lineage>
        <taxon>Eukaryota</taxon>
        <taxon>Viridiplantae</taxon>
        <taxon>Streptophyta</taxon>
        <taxon>Embryophyta</taxon>
        <taxon>Tracheophyta</taxon>
        <taxon>Spermatophyta</taxon>
        <taxon>Magnoliopsida</taxon>
        <taxon>Liliopsida</taxon>
        <taxon>Poales</taxon>
        <taxon>Poaceae</taxon>
        <taxon>BOP clade</taxon>
        <taxon>Pooideae</taxon>
        <taxon>Triticodae</taxon>
        <taxon>Triticeae</taxon>
        <taxon>Triticinae</taxon>
        <taxon>Triticum</taxon>
    </lineage>
</organism>
<feature type="compositionally biased region" description="Low complexity" evidence="1">
    <location>
        <begin position="84"/>
        <end position="94"/>
    </location>
</feature>
<sequence length="221" mass="25102">MNKIVQKNFFRHAKENNGFQPTDKELRGSEQFNLHNEVKSHDTSDKKGAPLQSLEPSTLQALYELMSMVHDSVEAVDQNDIAESASQDTSSSQSNERKKTAADDSSLLEKDPVAKIILPVEPLELRSMLLAMVHTFPRTLEGLVLNILGPTGAEILTRKFDEMDQQTTTEEQTEFYKTFYSAFDDQYAAMDTLLNRKELFSFQIFNVLLTCDRRKSNILTS</sequence>
<protein>
    <submittedName>
        <fullName evidence="2">Uncharacterized protein</fullName>
    </submittedName>
</protein>
<name>A0A9R0VMF0_TRITD</name>
<feature type="region of interest" description="Disordered" evidence="1">
    <location>
        <begin position="82"/>
        <end position="105"/>
    </location>
</feature>
<feature type="compositionally biased region" description="Basic and acidic residues" evidence="1">
    <location>
        <begin position="95"/>
        <end position="105"/>
    </location>
</feature>
<dbReference type="EMBL" id="LT934115">
    <property type="protein sequence ID" value="VAH64589.1"/>
    <property type="molecule type" value="Genomic_DNA"/>
</dbReference>
<evidence type="ECO:0000313" key="3">
    <source>
        <dbReference type="Proteomes" id="UP000324705"/>
    </source>
</evidence>
<gene>
    <name evidence="2" type="ORF">TRITD_3Av1G197750</name>
</gene>
<dbReference type="AlphaFoldDB" id="A0A9R0VMF0"/>
<keyword evidence="3" id="KW-1185">Reference proteome</keyword>
<evidence type="ECO:0000313" key="2">
    <source>
        <dbReference type="EMBL" id="VAH64589.1"/>
    </source>
</evidence>
<evidence type="ECO:0000256" key="1">
    <source>
        <dbReference type="SAM" id="MobiDB-lite"/>
    </source>
</evidence>
<proteinExistence type="predicted"/>
<dbReference type="Gramene" id="TRITD3Av1G197750.8">
    <property type="protein sequence ID" value="TRITD3Av1G197750.8"/>
    <property type="gene ID" value="TRITD3Av1G197750"/>
</dbReference>